<feature type="transmembrane region" description="Helical" evidence="1">
    <location>
        <begin position="308"/>
        <end position="329"/>
    </location>
</feature>
<evidence type="ECO:0000259" key="2">
    <source>
        <dbReference type="Pfam" id="PF13387"/>
    </source>
</evidence>
<keyword evidence="1" id="KW-0812">Transmembrane</keyword>
<dbReference type="InterPro" id="IPR057436">
    <property type="entry name" value="5TMH_Lnb"/>
</dbReference>
<proteinExistence type="predicted"/>
<dbReference type="Pfam" id="PF25221">
    <property type="entry name" value="5TMH_Lnb"/>
    <property type="match status" value="1"/>
</dbReference>
<dbReference type="Proteomes" id="UP000824236">
    <property type="component" value="Unassembled WGS sequence"/>
</dbReference>
<name>A0A9E2NPP8_9BACE</name>
<feature type="transmembrane region" description="Helical" evidence="1">
    <location>
        <begin position="335"/>
        <end position="354"/>
    </location>
</feature>
<reference evidence="4" key="1">
    <citation type="journal article" date="2021" name="PeerJ">
        <title>Extensive microbial diversity within the chicken gut microbiome revealed by metagenomics and culture.</title>
        <authorList>
            <person name="Gilroy R."/>
            <person name="Ravi A."/>
            <person name="Getino M."/>
            <person name="Pursley I."/>
            <person name="Horton D.L."/>
            <person name="Alikhan N.F."/>
            <person name="Baker D."/>
            <person name="Gharbi K."/>
            <person name="Hall N."/>
            <person name="Watson M."/>
            <person name="Adriaenssens E.M."/>
            <person name="Foster-Nyarko E."/>
            <person name="Jarju S."/>
            <person name="Secka A."/>
            <person name="Antonio M."/>
            <person name="Oren A."/>
            <person name="Chaudhuri R.R."/>
            <person name="La Ragione R."/>
            <person name="Hildebrand F."/>
            <person name="Pallen M.J."/>
        </authorList>
    </citation>
    <scope>NUCLEOTIDE SEQUENCE</scope>
    <source>
        <strain evidence="4">B3-3758</strain>
    </source>
</reference>
<organism evidence="4 5">
    <name type="scientific">Candidatus Bacteroides intestinipullorum</name>
    <dbReference type="NCBI Taxonomy" id="2838471"/>
    <lineage>
        <taxon>Bacteria</taxon>
        <taxon>Pseudomonadati</taxon>
        <taxon>Bacteroidota</taxon>
        <taxon>Bacteroidia</taxon>
        <taxon>Bacteroidales</taxon>
        <taxon>Bacteroidaceae</taxon>
        <taxon>Bacteroides</taxon>
    </lineage>
</organism>
<gene>
    <name evidence="4" type="ORF">H9791_10835</name>
</gene>
<evidence type="ECO:0000256" key="1">
    <source>
        <dbReference type="SAM" id="Phobius"/>
    </source>
</evidence>
<dbReference type="InterPro" id="IPR025178">
    <property type="entry name" value="Lnb_N"/>
</dbReference>
<evidence type="ECO:0000313" key="5">
    <source>
        <dbReference type="Proteomes" id="UP000824236"/>
    </source>
</evidence>
<feature type="domain" description="Lnb N-terminal periplasmic" evidence="2">
    <location>
        <begin position="43"/>
        <end position="196"/>
    </location>
</feature>
<dbReference type="Pfam" id="PF13387">
    <property type="entry name" value="Lnb_N"/>
    <property type="match status" value="1"/>
</dbReference>
<evidence type="ECO:0000313" key="4">
    <source>
        <dbReference type="EMBL" id="MBU3814967.1"/>
    </source>
</evidence>
<feature type="domain" description="Lnb-like transmembrane" evidence="3">
    <location>
        <begin position="274"/>
        <end position="411"/>
    </location>
</feature>
<feature type="transmembrane region" description="Helical" evidence="1">
    <location>
        <begin position="361"/>
        <end position="382"/>
    </location>
</feature>
<dbReference type="AlphaFoldDB" id="A0A9E2NPP8"/>
<keyword evidence="1" id="KW-0472">Membrane</keyword>
<feature type="transmembrane region" description="Helical" evidence="1">
    <location>
        <begin position="12"/>
        <end position="32"/>
    </location>
</feature>
<evidence type="ECO:0000259" key="3">
    <source>
        <dbReference type="Pfam" id="PF25221"/>
    </source>
</evidence>
<protein>
    <submittedName>
        <fullName evidence="4">DUF4105 domain-containing protein</fullName>
    </submittedName>
</protein>
<sequence length="413" mass="47192">MKRTTHIDNIHLLLYIIASVFLCALLPCRLSAQPAKEPVSPHDSLRISILTCAAGEEIYTLFGHTAIRCENLTRKTDVVYNYGVFDFSSGGFVLRFAFGETDYRLDKNRTDYFTYAYYYAGRNIRQQVLNLTQAEKMRLVNLLEENYRPENRIYRYNFFYDNCSTRPRDKVEEAVQGNVDYGMDMNVPTEHTYRELIYQYSEGHPWSRLAMDLCLGSEADKPISRRAMQFVPFLLQEDLSQAHITDTTGQQRPLVSQEGLLVKALVMEKSRGGGLSPNFCAWLCFAVTLLLSIYGLRRKKSLWGVDVFWLGAAGLAGCVLAFLVFFSQHPCMSPNYLLFVFHPLHLLGLAEVAYKVRRGSISLYLVANLIVLTLFMMFWAAFPQEFPSTVVPLALCLWIRSAAHIAQIKQKKG</sequence>
<keyword evidence="1" id="KW-1133">Transmembrane helix</keyword>
<feature type="transmembrane region" description="Helical" evidence="1">
    <location>
        <begin position="275"/>
        <end position="296"/>
    </location>
</feature>
<reference evidence="4" key="2">
    <citation type="submission" date="2021-04" db="EMBL/GenBank/DDBJ databases">
        <authorList>
            <person name="Gilroy R."/>
        </authorList>
    </citation>
    <scope>NUCLEOTIDE SEQUENCE</scope>
    <source>
        <strain evidence="4">B3-3758</strain>
    </source>
</reference>
<accession>A0A9E2NPP8</accession>
<comment type="caution">
    <text evidence="4">The sequence shown here is derived from an EMBL/GenBank/DDBJ whole genome shotgun (WGS) entry which is preliminary data.</text>
</comment>
<dbReference type="EMBL" id="JAHLFO010000148">
    <property type="protein sequence ID" value="MBU3814967.1"/>
    <property type="molecule type" value="Genomic_DNA"/>
</dbReference>